<dbReference type="EMBL" id="PQXF01000001">
    <property type="protein sequence ID" value="PXF62082.1"/>
    <property type="molecule type" value="Genomic_DNA"/>
</dbReference>
<sequence length="320" mass="35100">MDTRKVQVTGKSTYIVTLPKKWAVDSGLVAGSLVRISYQDDGSIAITPHAHDSLPPAKRLELEGKSTDAIMRDIIGAYVMGYPVIEFHADRISKEVKKKIKSISQDLIGLEVVEETDTRIVIQDILDAGEFAMVNGIKRMSSLVFLMLDGLINYLKTKDDEILREVISRDDEVDRAYLLISKQFITRLNLSRVLKIDELSLTEAFYYRLAAGNLERIGDHAVKIADAFSHTGVPDVALGIGESVRVSQNLVANSIESLRKSNASLANNVLSENTTTKELLSKSMAATAVASSPEIIFDSLSRTGDYAANIAELAIDLSQL</sequence>
<protein>
    <submittedName>
        <fullName evidence="1">Uncharacterized protein</fullName>
    </submittedName>
</protein>
<name>A0AC61L6L1_9EURY</name>
<organism evidence="1 2">
    <name type="scientific">Candidatus Methanogaster sp</name>
    <dbReference type="NCBI Taxonomy" id="3386292"/>
    <lineage>
        <taxon>Archaea</taxon>
        <taxon>Methanobacteriati</taxon>
        <taxon>Methanobacteriota</taxon>
        <taxon>Stenosarchaea group</taxon>
        <taxon>Methanomicrobia</taxon>
        <taxon>Methanosarcinales</taxon>
        <taxon>ANME-2 cluster</taxon>
        <taxon>Candidatus Methanogasteraceae</taxon>
        <taxon>Candidatus Methanogaster</taxon>
    </lineage>
</organism>
<gene>
    <name evidence="1" type="ORF">C4B59_00235</name>
</gene>
<dbReference type="Proteomes" id="UP000248329">
    <property type="component" value="Unassembled WGS sequence"/>
</dbReference>
<proteinExistence type="predicted"/>
<evidence type="ECO:0000313" key="2">
    <source>
        <dbReference type="Proteomes" id="UP000248329"/>
    </source>
</evidence>
<comment type="caution">
    <text evidence="1">The sequence shown here is derived from an EMBL/GenBank/DDBJ whole genome shotgun (WGS) entry which is preliminary data.</text>
</comment>
<accession>A0AC61L6L1</accession>
<reference evidence="1" key="1">
    <citation type="submission" date="2018-01" db="EMBL/GenBank/DDBJ databases">
        <authorList>
            <person name="Krukenberg V."/>
        </authorList>
    </citation>
    <scope>NUCLEOTIDE SEQUENCE</scope>
    <source>
        <strain evidence="1">E20ANME2</strain>
    </source>
</reference>
<evidence type="ECO:0000313" key="1">
    <source>
        <dbReference type="EMBL" id="PXF62082.1"/>
    </source>
</evidence>